<name>M5RQ40_9BACT</name>
<accession>M5RQ40</accession>
<dbReference type="Proteomes" id="UP000011991">
    <property type="component" value="Unassembled WGS sequence"/>
</dbReference>
<organism evidence="1 2">
    <name type="scientific">Rhodopirellula maiorica SM1</name>
    <dbReference type="NCBI Taxonomy" id="1265738"/>
    <lineage>
        <taxon>Bacteria</taxon>
        <taxon>Pseudomonadati</taxon>
        <taxon>Planctomycetota</taxon>
        <taxon>Planctomycetia</taxon>
        <taxon>Pirellulales</taxon>
        <taxon>Pirellulaceae</taxon>
        <taxon>Novipirellula</taxon>
    </lineage>
</organism>
<gene>
    <name evidence="1" type="ORF">RMSM_05572</name>
</gene>
<protein>
    <submittedName>
        <fullName evidence="1">Secreted protein</fullName>
    </submittedName>
</protein>
<keyword evidence="2" id="KW-1185">Reference proteome</keyword>
<dbReference type="PATRIC" id="fig|1265738.3.peg.5580"/>
<dbReference type="EMBL" id="ANOG01000789">
    <property type="protein sequence ID" value="EMI17507.1"/>
    <property type="molecule type" value="Genomic_DNA"/>
</dbReference>
<comment type="caution">
    <text evidence="1">The sequence shown here is derived from an EMBL/GenBank/DDBJ whole genome shotgun (WGS) entry which is preliminary data.</text>
</comment>
<evidence type="ECO:0000313" key="1">
    <source>
        <dbReference type="EMBL" id="EMI17507.1"/>
    </source>
</evidence>
<dbReference type="AlphaFoldDB" id="M5RQ40"/>
<evidence type="ECO:0000313" key="2">
    <source>
        <dbReference type="Proteomes" id="UP000011991"/>
    </source>
</evidence>
<sequence>MLLIVIVALIATTAFYRQAKLVHVHPVLAATGGLDESMSRDLKSLLKRIMAMLTRMAMKFDGVKESSVEYPVAIDYDSRAPRC</sequence>
<reference evidence="1 2" key="1">
    <citation type="journal article" date="2013" name="Mar. Genomics">
        <title>Expression of sulfatases in Rhodopirellula baltica and the diversity of sulfatases in the genus Rhodopirellula.</title>
        <authorList>
            <person name="Wegner C.E."/>
            <person name="Richter-Heitmann T."/>
            <person name="Klindworth A."/>
            <person name="Klockow C."/>
            <person name="Richter M."/>
            <person name="Achstetter T."/>
            <person name="Glockner F.O."/>
            <person name="Harder J."/>
        </authorList>
    </citation>
    <scope>NUCLEOTIDE SEQUENCE [LARGE SCALE GENOMIC DNA]</scope>
    <source>
        <strain evidence="1 2">SM1</strain>
    </source>
</reference>
<proteinExistence type="predicted"/>
<dbReference type="OrthoDB" id="10007785at2"/>